<dbReference type="SFLD" id="SFLDG01140">
    <property type="entry name" value="C2.B:_Phosphomannomutase_and_P"/>
    <property type="match status" value="1"/>
</dbReference>
<dbReference type="RefSeq" id="WP_317697478.1">
    <property type="nucleotide sequence ID" value="NZ_AP026801.1"/>
</dbReference>
<dbReference type="InterPro" id="IPR023214">
    <property type="entry name" value="HAD_sf"/>
</dbReference>
<dbReference type="PROSITE" id="PS01229">
    <property type="entry name" value="COF_2"/>
    <property type="match status" value="1"/>
</dbReference>
<dbReference type="InterPro" id="IPR000150">
    <property type="entry name" value="Cof"/>
</dbReference>
<dbReference type="PANTHER" id="PTHR10000">
    <property type="entry name" value="PHOSPHOSERINE PHOSPHATASE"/>
    <property type="match status" value="1"/>
</dbReference>
<evidence type="ECO:0000313" key="2">
    <source>
        <dbReference type="Proteomes" id="UP001321804"/>
    </source>
</evidence>
<dbReference type="SFLD" id="SFLDS00003">
    <property type="entry name" value="Haloacid_Dehalogenase"/>
    <property type="match status" value="1"/>
</dbReference>
<dbReference type="InterPro" id="IPR006379">
    <property type="entry name" value="HAD-SF_hydro_IIB"/>
</dbReference>
<dbReference type="KEGG" id="xak:KIMC2_03980"/>
<dbReference type="EMBL" id="AP026801">
    <property type="protein sequence ID" value="BDR55836.1"/>
    <property type="molecule type" value="Genomic_DNA"/>
</dbReference>
<dbReference type="NCBIfam" id="TIGR00099">
    <property type="entry name" value="Cof-subfamily"/>
    <property type="match status" value="1"/>
</dbReference>
<dbReference type="CDD" id="cd07516">
    <property type="entry name" value="HAD_Pase"/>
    <property type="match status" value="1"/>
</dbReference>
<organism evidence="1 2">
    <name type="scientific">Xylocopilactobacillus apis</name>
    <dbReference type="NCBI Taxonomy" id="2932183"/>
    <lineage>
        <taxon>Bacteria</taxon>
        <taxon>Bacillati</taxon>
        <taxon>Bacillota</taxon>
        <taxon>Bacilli</taxon>
        <taxon>Lactobacillales</taxon>
        <taxon>Lactobacillaceae</taxon>
        <taxon>Xylocopilactobacillus</taxon>
    </lineage>
</organism>
<dbReference type="SUPFAM" id="SSF56784">
    <property type="entry name" value="HAD-like"/>
    <property type="match status" value="1"/>
</dbReference>
<protein>
    <submittedName>
        <fullName evidence="1">Haloacid dehalogenase</fullName>
    </submittedName>
</protein>
<sequence length="295" mass="32371">MIKLIASDMDGTLLNHDLVIPEENIAAIKKAQAEGIEFMIATGRGITEAKPLLEKYNLNSAFITLNGGQVFDEKGVVQVEFPLKPVWTKKVVQSLINQDLYFEVVTSNGIYSDDKVKRINNIAGLISNLNPGTPFKLAVALSSARIELMNIKYVENYDEILSDPNIKVFKIIAFDTQSTVKFDAVKKDLLAEPNPGVVITSSSTYNIEINDINGQKGIALKKYAEQKGLGAENVMTLGDNVNDTTMIEYAGYSVAMGNAIDDIKKIAHWQTDTNNNAGVAKAIERAIEFNHTGKE</sequence>
<evidence type="ECO:0000313" key="1">
    <source>
        <dbReference type="EMBL" id="BDR55836.1"/>
    </source>
</evidence>
<dbReference type="InterPro" id="IPR036412">
    <property type="entry name" value="HAD-like_sf"/>
</dbReference>
<dbReference type="PANTHER" id="PTHR10000:SF55">
    <property type="entry name" value="5-AMINO-6-(5-PHOSPHO-D-RIBITYLAMINO)URACIL PHOSPHATASE YCSE"/>
    <property type="match status" value="1"/>
</dbReference>
<accession>A0AAU9CU09</accession>
<dbReference type="AlphaFoldDB" id="A0AAU9CU09"/>
<dbReference type="Gene3D" id="3.40.50.1000">
    <property type="entry name" value="HAD superfamily/HAD-like"/>
    <property type="match status" value="1"/>
</dbReference>
<proteinExistence type="predicted"/>
<keyword evidence="2" id="KW-1185">Reference proteome</keyword>
<dbReference type="PROSITE" id="PS01228">
    <property type="entry name" value="COF_1"/>
    <property type="match status" value="1"/>
</dbReference>
<name>A0AAU9CU09_9LACO</name>
<dbReference type="Proteomes" id="UP001321804">
    <property type="component" value="Chromosome"/>
</dbReference>
<dbReference type="NCBIfam" id="TIGR01484">
    <property type="entry name" value="HAD-SF-IIB"/>
    <property type="match status" value="1"/>
</dbReference>
<dbReference type="GO" id="GO:0000287">
    <property type="term" value="F:magnesium ion binding"/>
    <property type="evidence" value="ECO:0007669"/>
    <property type="project" value="TreeGrafter"/>
</dbReference>
<dbReference type="Pfam" id="PF08282">
    <property type="entry name" value="Hydrolase_3"/>
    <property type="match status" value="1"/>
</dbReference>
<dbReference type="GO" id="GO:0016791">
    <property type="term" value="F:phosphatase activity"/>
    <property type="evidence" value="ECO:0007669"/>
    <property type="project" value="TreeGrafter"/>
</dbReference>
<dbReference type="SFLD" id="SFLDG01144">
    <property type="entry name" value="C2.B.4:_PGP_Like"/>
    <property type="match status" value="1"/>
</dbReference>
<gene>
    <name evidence="1" type="ORF">KIMC2_03980</name>
</gene>
<dbReference type="Gene3D" id="3.30.1240.10">
    <property type="match status" value="1"/>
</dbReference>
<dbReference type="GO" id="GO:0005829">
    <property type="term" value="C:cytosol"/>
    <property type="evidence" value="ECO:0007669"/>
    <property type="project" value="TreeGrafter"/>
</dbReference>
<reference evidence="1 2" key="1">
    <citation type="journal article" date="2023" name="Microbiol. Spectr.">
        <title>Symbiosis of Carpenter Bees with Uncharacterized Lactic Acid Bacteria Showing NAD Auxotrophy.</title>
        <authorList>
            <person name="Kawasaki S."/>
            <person name="Ozawa K."/>
            <person name="Mori T."/>
            <person name="Yamamoto A."/>
            <person name="Ito M."/>
            <person name="Ohkuma M."/>
            <person name="Sakamoto M."/>
            <person name="Matsutani M."/>
        </authorList>
    </citation>
    <scope>NUCLEOTIDE SEQUENCE [LARGE SCALE GENOMIC DNA]</scope>
    <source>
        <strain evidence="1 2">KimC2</strain>
    </source>
</reference>